<dbReference type="InterPro" id="IPR011990">
    <property type="entry name" value="TPR-like_helical_dom_sf"/>
</dbReference>
<evidence type="ECO:0000313" key="11">
    <source>
        <dbReference type="EMBL" id="RZS58331.1"/>
    </source>
</evidence>
<dbReference type="AlphaFoldDB" id="A0A4Q7LUT1"/>
<dbReference type="GO" id="GO:0008360">
    <property type="term" value="P:regulation of cell shape"/>
    <property type="evidence" value="ECO:0007669"/>
    <property type="project" value="UniProtKB-UniRule"/>
</dbReference>
<evidence type="ECO:0000256" key="3">
    <source>
        <dbReference type="ARBA" id="ARBA00022679"/>
    </source>
</evidence>
<evidence type="ECO:0000313" key="12">
    <source>
        <dbReference type="Proteomes" id="UP000293433"/>
    </source>
</evidence>
<keyword evidence="4 7" id="KW-0133">Cell shape</keyword>
<dbReference type="SUPFAM" id="SSF54427">
    <property type="entry name" value="NTF2-like"/>
    <property type="match status" value="1"/>
</dbReference>
<feature type="domain" description="L,D-TPase catalytic" evidence="10">
    <location>
        <begin position="360"/>
        <end position="495"/>
    </location>
</feature>
<keyword evidence="9" id="KW-0732">Signal</keyword>
<name>A0A4Q7LUT1_9BURK</name>
<dbReference type="PANTHER" id="PTHR36699">
    <property type="entry name" value="LD-TRANSPEPTIDASE"/>
    <property type="match status" value="1"/>
</dbReference>
<dbReference type="PANTHER" id="PTHR36699:SF1">
    <property type="entry name" value="L,D-TRANSPEPTIDASE YAFK-RELATED"/>
    <property type="match status" value="1"/>
</dbReference>
<evidence type="ECO:0000259" key="10">
    <source>
        <dbReference type="PROSITE" id="PS52029"/>
    </source>
</evidence>
<dbReference type="SUPFAM" id="SSF48452">
    <property type="entry name" value="TPR-like"/>
    <property type="match status" value="1"/>
</dbReference>
<dbReference type="RefSeq" id="WP_130480486.1">
    <property type="nucleotide sequence ID" value="NZ_SGWV01000007.1"/>
</dbReference>
<evidence type="ECO:0000256" key="1">
    <source>
        <dbReference type="ARBA" id="ARBA00004752"/>
    </source>
</evidence>
<dbReference type="CDD" id="cd16913">
    <property type="entry name" value="YkuD_like"/>
    <property type="match status" value="1"/>
</dbReference>
<proteinExistence type="inferred from homology"/>
<accession>A0A4Q7LUT1</accession>
<keyword evidence="6 7" id="KW-0961">Cell wall biogenesis/degradation</keyword>
<feature type="active site" description="Proton donor/acceptor" evidence="7">
    <location>
        <position position="453"/>
    </location>
</feature>
<feature type="region of interest" description="Disordered" evidence="8">
    <location>
        <begin position="145"/>
        <end position="178"/>
    </location>
</feature>
<dbReference type="InterPro" id="IPR005490">
    <property type="entry name" value="LD_TPept_cat_dom"/>
</dbReference>
<comment type="similarity">
    <text evidence="2">Belongs to the YkuD family.</text>
</comment>
<dbReference type="GO" id="GO:0004180">
    <property type="term" value="F:carboxypeptidase activity"/>
    <property type="evidence" value="ECO:0007669"/>
    <property type="project" value="UniProtKB-ARBA"/>
</dbReference>
<dbReference type="SUPFAM" id="SSF141523">
    <property type="entry name" value="L,D-transpeptidase catalytic domain-like"/>
    <property type="match status" value="1"/>
</dbReference>
<keyword evidence="12" id="KW-1185">Reference proteome</keyword>
<keyword evidence="3" id="KW-0808">Transferase</keyword>
<evidence type="ECO:0000256" key="2">
    <source>
        <dbReference type="ARBA" id="ARBA00005992"/>
    </source>
</evidence>
<feature type="compositionally biased region" description="Low complexity" evidence="8">
    <location>
        <begin position="149"/>
        <end position="165"/>
    </location>
</feature>
<evidence type="ECO:0000256" key="8">
    <source>
        <dbReference type="SAM" id="MobiDB-lite"/>
    </source>
</evidence>
<dbReference type="GO" id="GO:0071555">
    <property type="term" value="P:cell wall organization"/>
    <property type="evidence" value="ECO:0007669"/>
    <property type="project" value="UniProtKB-UniRule"/>
</dbReference>
<feature type="signal peptide" evidence="9">
    <location>
        <begin position="1"/>
        <end position="21"/>
    </location>
</feature>
<comment type="caution">
    <text evidence="11">The sequence shown here is derived from an EMBL/GenBank/DDBJ whole genome shotgun (WGS) entry which is preliminary data.</text>
</comment>
<dbReference type="InterPro" id="IPR038063">
    <property type="entry name" value="Transpep_catalytic_dom"/>
</dbReference>
<dbReference type="GO" id="GO:0009252">
    <property type="term" value="P:peptidoglycan biosynthetic process"/>
    <property type="evidence" value="ECO:0007669"/>
    <property type="project" value="UniProtKB-UniPathway"/>
</dbReference>
<reference evidence="11 12" key="1">
    <citation type="submission" date="2019-02" db="EMBL/GenBank/DDBJ databases">
        <title>Genomic Encyclopedia of Type Strains, Phase IV (KMG-IV): sequencing the most valuable type-strain genomes for metagenomic binning, comparative biology and taxonomic classification.</title>
        <authorList>
            <person name="Goeker M."/>
        </authorList>
    </citation>
    <scope>NUCLEOTIDE SEQUENCE [LARGE SCALE GENOMIC DNA]</scope>
    <source>
        <strain evidence="11 12">DSM 10617</strain>
    </source>
</reference>
<protein>
    <submittedName>
        <fullName evidence="11">L,D-transpeptidase-like protein</fullName>
    </submittedName>
</protein>
<evidence type="ECO:0000256" key="9">
    <source>
        <dbReference type="SAM" id="SignalP"/>
    </source>
</evidence>
<dbReference type="GO" id="GO:0016740">
    <property type="term" value="F:transferase activity"/>
    <property type="evidence" value="ECO:0007669"/>
    <property type="project" value="UniProtKB-KW"/>
</dbReference>
<sequence>MGALLALVLGLLIGLANGARAQASADLQVNDPLAIELDVALGLARSGQRDAARLQLEALARRWPDRPEPHMNLATLAIQDQDGPAARSHLEAALRTSPMHARSYELLQLLHGQMARHAYDQALGQTRGDSLPLTLPWTLPKAASRPLTPARADNPALAASPAASAEPPPRTAAPDVTVDTPPFASMTSTEAPAALPRLAWVALLSLALLAGGMSLAWARTRPVDKPIASAVPADDIDLATAYATTIQPDDDAVSAPRGAAPEARLIAVYRLIGQARLPQALAAVESLVRDVPQFALAQLVYGDLLLASTGDLTPSTTNANPPQGQALRREAVLRLQALREAPPAGTWPRQVLQLSASVRHVVAVDTTRARLYVIENQAGSPRIVGDHYVSIGSRGTGKRSEGDQRTPLGVYSITSHLAGAQLGDFYGAGALPLNYPNDLDRQLGRTGANIWIHGTPTGQYARAPLATNGCIVMANDDLARWLRLLAPRHTPVIVAERLDWVAPRALMAPRQTALGLIETWRRARMQPDLDGLMALYSMHFDNGEDGYDAWRERLRVEAKAGAGRERELDELSVLSWNDPRELLVVTFRERLRGSTHGLMRRQYWSHDSGQWRIFSEGVLE</sequence>
<dbReference type="Gene3D" id="1.25.40.10">
    <property type="entry name" value="Tetratricopeptide repeat domain"/>
    <property type="match status" value="1"/>
</dbReference>
<evidence type="ECO:0000256" key="5">
    <source>
        <dbReference type="ARBA" id="ARBA00022984"/>
    </source>
</evidence>
<evidence type="ECO:0000256" key="6">
    <source>
        <dbReference type="ARBA" id="ARBA00023316"/>
    </source>
</evidence>
<dbReference type="PROSITE" id="PS52029">
    <property type="entry name" value="LD_TPASE"/>
    <property type="match status" value="1"/>
</dbReference>
<keyword evidence="5 7" id="KW-0573">Peptidoglycan synthesis</keyword>
<dbReference type="Pfam" id="PF03734">
    <property type="entry name" value="YkuD"/>
    <property type="match status" value="1"/>
</dbReference>
<dbReference type="EMBL" id="SGWV01000007">
    <property type="protein sequence ID" value="RZS58331.1"/>
    <property type="molecule type" value="Genomic_DNA"/>
</dbReference>
<dbReference type="UniPathway" id="UPA00219"/>
<feature type="chain" id="PRO_5020483650" evidence="9">
    <location>
        <begin position="22"/>
        <end position="620"/>
    </location>
</feature>
<gene>
    <name evidence="11" type="ORF">EV685_0621</name>
</gene>
<evidence type="ECO:0000256" key="4">
    <source>
        <dbReference type="ARBA" id="ARBA00022960"/>
    </source>
</evidence>
<dbReference type="InterPro" id="IPR032710">
    <property type="entry name" value="NTF2-like_dom_sf"/>
</dbReference>
<comment type="pathway">
    <text evidence="1 7">Cell wall biogenesis; peptidoglycan biosynthesis.</text>
</comment>
<evidence type="ECO:0000256" key="7">
    <source>
        <dbReference type="PROSITE-ProRule" id="PRU01373"/>
    </source>
</evidence>
<dbReference type="OrthoDB" id="9809748at2"/>
<organism evidence="11 12">
    <name type="scientific">Sphaerotilus mobilis</name>
    <dbReference type="NCBI Taxonomy" id="47994"/>
    <lineage>
        <taxon>Bacteria</taxon>
        <taxon>Pseudomonadati</taxon>
        <taxon>Pseudomonadota</taxon>
        <taxon>Betaproteobacteria</taxon>
        <taxon>Burkholderiales</taxon>
        <taxon>Sphaerotilaceae</taxon>
        <taxon>Sphaerotilus</taxon>
    </lineage>
</organism>
<dbReference type="Proteomes" id="UP000293433">
    <property type="component" value="Unassembled WGS sequence"/>
</dbReference>
<feature type="active site" description="Nucleophile" evidence="7">
    <location>
        <position position="470"/>
    </location>
</feature>
<dbReference type="Gene3D" id="2.40.440.10">
    <property type="entry name" value="L,D-transpeptidase catalytic domain-like"/>
    <property type="match status" value="1"/>
</dbReference>